<feature type="chain" id="PRO_5032992258" description="DUF4349 domain-containing protein" evidence="4">
    <location>
        <begin position="25"/>
        <end position="286"/>
    </location>
</feature>
<dbReference type="Pfam" id="PF14257">
    <property type="entry name" value="DUF4349"/>
    <property type="match status" value="1"/>
</dbReference>
<keyword evidence="3" id="KW-0812">Transmembrane</keyword>
<evidence type="ECO:0000259" key="5">
    <source>
        <dbReference type="Pfam" id="PF14257"/>
    </source>
</evidence>
<evidence type="ECO:0000256" key="2">
    <source>
        <dbReference type="SAM" id="MobiDB-lite"/>
    </source>
</evidence>
<dbReference type="AlphaFoldDB" id="A0A840MKA2"/>
<organism evidence="6 7">
    <name type="scientific">Chitinivorax tropicus</name>
    <dbReference type="NCBI Taxonomy" id="714531"/>
    <lineage>
        <taxon>Bacteria</taxon>
        <taxon>Pseudomonadati</taxon>
        <taxon>Pseudomonadota</taxon>
        <taxon>Betaproteobacteria</taxon>
        <taxon>Chitinivorax</taxon>
    </lineage>
</organism>
<evidence type="ECO:0000313" key="6">
    <source>
        <dbReference type="EMBL" id="MBB5017132.1"/>
    </source>
</evidence>
<keyword evidence="3" id="KW-0472">Membrane</keyword>
<reference evidence="6 7" key="1">
    <citation type="submission" date="2020-08" db="EMBL/GenBank/DDBJ databases">
        <title>Genomic Encyclopedia of Type Strains, Phase IV (KMG-IV): sequencing the most valuable type-strain genomes for metagenomic binning, comparative biology and taxonomic classification.</title>
        <authorList>
            <person name="Goeker M."/>
        </authorList>
    </citation>
    <scope>NUCLEOTIDE SEQUENCE [LARGE SCALE GENOMIC DNA]</scope>
    <source>
        <strain evidence="6 7">DSM 27165</strain>
    </source>
</reference>
<evidence type="ECO:0000256" key="1">
    <source>
        <dbReference type="SAM" id="Coils"/>
    </source>
</evidence>
<keyword evidence="1" id="KW-0175">Coiled coil</keyword>
<feature type="region of interest" description="Disordered" evidence="2">
    <location>
        <begin position="29"/>
        <end position="61"/>
    </location>
</feature>
<protein>
    <recommendedName>
        <fullName evidence="5">DUF4349 domain-containing protein</fullName>
    </recommendedName>
</protein>
<proteinExistence type="predicted"/>
<dbReference type="PROSITE" id="PS51257">
    <property type="entry name" value="PROKAR_LIPOPROTEIN"/>
    <property type="match status" value="1"/>
</dbReference>
<keyword evidence="3" id="KW-1133">Transmembrane helix</keyword>
<sequence length="286" mass="31633">MIRLLSCSLLISLALLTACGKKEAEPMSAPAPAAEAADGLPAAGSAQLDASSKQGASAGPEATPQRYLAVHHFLTLESEADQVEKNWQTAQAKCLSLGCEILDASLQRNQQDHLPSASLSLRLPPKQVNAFFDVLKQGGEILSQQTTTEDKTDAVVDVEARLKNYIELRDRLRQMIASKDGKLADVLAVHKELADTQAEIDRITGMRKALANETEKVAININFEPIRTVAERGIWEPLRNAWRRSGYNLTNGLADVIHFITSAIPWLLVAAPIIWWWRRRRRARQQ</sequence>
<dbReference type="RefSeq" id="WP_184034488.1">
    <property type="nucleotide sequence ID" value="NZ_JACHHY010000002.1"/>
</dbReference>
<dbReference type="EMBL" id="JACHHY010000002">
    <property type="protein sequence ID" value="MBB5017132.1"/>
    <property type="molecule type" value="Genomic_DNA"/>
</dbReference>
<feature type="coiled-coil region" evidence="1">
    <location>
        <begin position="155"/>
        <end position="213"/>
    </location>
</feature>
<feature type="transmembrane region" description="Helical" evidence="3">
    <location>
        <begin position="256"/>
        <end position="277"/>
    </location>
</feature>
<evidence type="ECO:0000256" key="3">
    <source>
        <dbReference type="SAM" id="Phobius"/>
    </source>
</evidence>
<feature type="signal peptide" evidence="4">
    <location>
        <begin position="1"/>
        <end position="24"/>
    </location>
</feature>
<dbReference type="Proteomes" id="UP000575898">
    <property type="component" value="Unassembled WGS sequence"/>
</dbReference>
<feature type="domain" description="DUF4349" evidence="5">
    <location>
        <begin position="75"/>
        <end position="278"/>
    </location>
</feature>
<name>A0A840MKA2_9PROT</name>
<evidence type="ECO:0000256" key="4">
    <source>
        <dbReference type="SAM" id="SignalP"/>
    </source>
</evidence>
<evidence type="ECO:0000313" key="7">
    <source>
        <dbReference type="Proteomes" id="UP000575898"/>
    </source>
</evidence>
<keyword evidence="7" id="KW-1185">Reference proteome</keyword>
<dbReference type="InterPro" id="IPR025645">
    <property type="entry name" value="DUF4349"/>
</dbReference>
<comment type="caution">
    <text evidence="6">The sequence shown here is derived from an EMBL/GenBank/DDBJ whole genome shotgun (WGS) entry which is preliminary data.</text>
</comment>
<accession>A0A840MKA2</accession>
<feature type="compositionally biased region" description="Low complexity" evidence="2">
    <location>
        <begin position="29"/>
        <end position="46"/>
    </location>
</feature>
<keyword evidence="4" id="KW-0732">Signal</keyword>
<gene>
    <name evidence="6" type="ORF">HNQ59_000394</name>
</gene>